<accession>A0A8R1ERP0</accession>
<protein>
    <submittedName>
        <fullName evidence="2">Uncharacterized protein</fullName>
    </submittedName>
</protein>
<feature type="chain" id="PRO_5035867878" evidence="1">
    <location>
        <begin position="17"/>
        <end position="81"/>
    </location>
</feature>
<name>A0A8R1ERP0_CAEJA</name>
<keyword evidence="1" id="KW-0732">Signal</keyword>
<evidence type="ECO:0000313" key="2">
    <source>
        <dbReference type="EnsemblMetazoa" id="CJA41190.1"/>
    </source>
</evidence>
<dbReference type="AlphaFoldDB" id="A0A8R1ERP0"/>
<feature type="signal peptide" evidence="1">
    <location>
        <begin position="1"/>
        <end position="16"/>
    </location>
</feature>
<evidence type="ECO:0000313" key="3">
    <source>
        <dbReference type="Proteomes" id="UP000005237"/>
    </source>
</evidence>
<dbReference type="Proteomes" id="UP000005237">
    <property type="component" value="Unassembled WGS sequence"/>
</dbReference>
<evidence type="ECO:0000256" key="1">
    <source>
        <dbReference type="SAM" id="SignalP"/>
    </source>
</evidence>
<proteinExistence type="predicted"/>
<keyword evidence="3" id="KW-1185">Reference proteome</keyword>
<organism evidence="2 3">
    <name type="scientific">Caenorhabditis japonica</name>
    <dbReference type="NCBI Taxonomy" id="281687"/>
    <lineage>
        <taxon>Eukaryota</taxon>
        <taxon>Metazoa</taxon>
        <taxon>Ecdysozoa</taxon>
        <taxon>Nematoda</taxon>
        <taxon>Chromadorea</taxon>
        <taxon>Rhabditida</taxon>
        <taxon>Rhabditina</taxon>
        <taxon>Rhabditomorpha</taxon>
        <taxon>Rhabditoidea</taxon>
        <taxon>Rhabditidae</taxon>
        <taxon>Peloderinae</taxon>
        <taxon>Caenorhabditis</taxon>
    </lineage>
</organism>
<sequence>VVVIVLLFFFLPRRRPLSPNGGRWLREVRSDWTVKGRKLVRTDEPEEEKRLSRCLKGSKVSAGWGPDVELIVIIFIYLKRD</sequence>
<reference evidence="2" key="2">
    <citation type="submission" date="2022-06" db="UniProtKB">
        <authorList>
            <consortium name="EnsemblMetazoa"/>
        </authorList>
    </citation>
    <scope>IDENTIFICATION</scope>
    <source>
        <strain evidence="2">DF5081</strain>
    </source>
</reference>
<dbReference type="EnsemblMetazoa" id="CJA41190.1">
    <property type="protein sequence ID" value="CJA41190.1"/>
    <property type="gene ID" value="WBGene00217038"/>
</dbReference>
<reference evidence="3" key="1">
    <citation type="submission" date="2010-08" db="EMBL/GenBank/DDBJ databases">
        <authorList>
            <consortium name="Caenorhabditis japonica Sequencing Consortium"/>
            <person name="Wilson R.K."/>
        </authorList>
    </citation>
    <scope>NUCLEOTIDE SEQUENCE [LARGE SCALE GENOMIC DNA]</scope>
    <source>
        <strain evidence="3">DF5081</strain>
    </source>
</reference>